<dbReference type="AlphaFoldDB" id="A0A0F9SDM0"/>
<comment type="caution">
    <text evidence="1">The sequence shown here is derived from an EMBL/GenBank/DDBJ whole genome shotgun (WGS) entry which is preliminary data.</text>
</comment>
<proteinExistence type="predicted"/>
<name>A0A0F9SDM0_9ZZZZ</name>
<dbReference type="EMBL" id="LAZR01000486">
    <property type="protein sequence ID" value="KKN66955.1"/>
    <property type="molecule type" value="Genomic_DNA"/>
</dbReference>
<evidence type="ECO:0000313" key="1">
    <source>
        <dbReference type="EMBL" id="KKN66955.1"/>
    </source>
</evidence>
<gene>
    <name evidence="1" type="ORF">LCGC14_0466350</name>
</gene>
<accession>A0A0F9SDM0</accession>
<reference evidence="1" key="1">
    <citation type="journal article" date="2015" name="Nature">
        <title>Complex archaea that bridge the gap between prokaryotes and eukaryotes.</title>
        <authorList>
            <person name="Spang A."/>
            <person name="Saw J.H."/>
            <person name="Jorgensen S.L."/>
            <person name="Zaremba-Niedzwiedzka K."/>
            <person name="Martijn J."/>
            <person name="Lind A.E."/>
            <person name="van Eijk R."/>
            <person name="Schleper C."/>
            <person name="Guy L."/>
            <person name="Ettema T.J."/>
        </authorList>
    </citation>
    <scope>NUCLEOTIDE SEQUENCE</scope>
</reference>
<protein>
    <submittedName>
        <fullName evidence="1">Uncharacterized protein</fullName>
    </submittedName>
</protein>
<sequence length="56" mass="6463">MIILACEICSGYNLCDCGIRWKYKCDDCGKIFDVFNARFMCVSSDKIILNKVEEDE</sequence>
<organism evidence="1">
    <name type="scientific">marine sediment metagenome</name>
    <dbReference type="NCBI Taxonomy" id="412755"/>
    <lineage>
        <taxon>unclassified sequences</taxon>
        <taxon>metagenomes</taxon>
        <taxon>ecological metagenomes</taxon>
    </lineage>
</organism>